<feature type="transmembrane region" description="Helical" evidence="10">
    <location>
        <begin position="46"/>
        <end position="71"/>
    </location>
</feature>
<feature type="transmembrane region" description="Helical" evidence="10">
    <location>
        <begin position="283"/>
        <end position="307"/>
    </location>
</feature>
<feature type="transmembrane region" description="Helical" evidence="10">
    <location>
        <begin position="209"/>
        <end position="233"/>
    </location>
</feature>
<protein>
    <recommendedName>
        <fullName evidence="10">Odorant receptor</fullName>
    </recommendedName>
</protein>
<keyword evidence="12" id="KW-1185">Reference proteome</keyword>
<dbReference type="Proteomes" id="UP000475862">
    <property type="component" value="Unassembled WGS sequence"/>
</dbReference>
<organism evidence="11 12">
    <name type="scientific">Aphis glycines</name>
    <name type="common">Soybean aphid</name>
    <dbReference type="NCBI Taxonomy" id="307491"/>
    <lineage>
        <taxon>Eukaryota</taxon>
        <taxon>Metazoa</taxon>
        <taxon>Ecdysozoa</taxon>
        <taxon>Arthropoda</taxon>
        <taxon>Hexapoda</taxon>
        <taxon>Insecta</taxon>
        <taxon>Pterygota</taxon>
        <taxon>Neoptera</taxon>
        <taxon>Paraneoptera</taxon>
        <taxon>Hemiptera</taxon>
        <taxon>Sternorrhyncha</taxon>
        <taxon>Aphidomorpha</taxon>
        <taxon>Aphidoidea</taxon>
        <taxon>Aphididae</taxon>
        <taxon>Aphidini</taxon>
        <taxon>Aphis</taxon>
        <taxon>Aphis</taxon>
    </lineage>
</organism>
<keyword evidence="3 10" id="KW-0716">Sensory transduction</keyword>
<keyword evidence="6 10" id="KW-1133">Transmembrane helix</keyword>
<evidence type="ECO:0000256" key="5">
    <source>
        <dbReference type="ARBA" id="ARBA00022725"/>
    </source>
</evidence>
<evidence type="ECO:0000256" key="7">
    <source>
        <dbReference type="ARBA" id="ARBA00023136"/>
    </source>
</evidence>
<feature type="transmembrane region" description="Helical" evidence="10">
    <location>
        <begin position="147"/>
        <end position="170"/>
    </location>
</feature>
<name>A0A6G0TFM1_APHGL</name>
<dbReference type="GO" id="GO:0007165">
    <property type="term" value="P:signal transduction"/>
    <property type="evidence" value="ECO:0007669"/>
    <property type="project" value="UniProtKB-KW"/>
</dbReference>
<gene>
    <name evidence="11" type="ORF">AGLY_010847</name>
</gene>
<evidence type="ECO:0000313" key="12">
    <source>
        <dbReference type="Proteomes" id="UP000475862"/>
    </source>
</evidence>
<keyword evidence="4 10" id="KW-0812">Transmembrane</keyword>
<comment type="caution">
    <text evidence="11">The sequence shown here is derived from an EMBL/GenBank/DDBJ whole genome shotgun (WGS) entry which is preliminary data.</text>
</comment>
<sequence length="413" mass="48813">MNHIYNNTMMSSFEVSDVAINIKLYKLLRFYHLFDPNSTDIFGYHFYRFTGIFITVFIQLFVLFGLLGCFMEMEDTINDIEQFIFIFVNLSNFLSVMKLCVFTYKAKNTWDLFDVTCIHFLKSEKCCKYRNEILEKVRNKSIKLTNFIFGFATMTFIIWTIYPLVVNLFLIKTDQNNLQRYQNIFNMRYPVTINTYNQYYFFFYTIEMIMGFFILYNSILIDTFLVSFCWVLIAQYEILSEAFGSIEFKNNTKDCSIKACDDFKSVLSDQRRLNLKLKLYYSIIWYVILTYVVLSSCSIITLTYSFIMTCISSTKSLPVLSIIKIIAPFSIVSFQIFLHCYFFGLINFKKASVSYGMYSCNWTSMDLKFKKLLLLSMQMNDADKLMIKATPTRIINLELFVKVMITTYNIVSL</sequence>
<dbReference type="PANTHER" id="PTHR21137">
    <property type="entry name" value="ODORANT RECEPTOR"/>
    <property type="match status" value="1"/>
</dbReference>
<evidence type="ECO:0000256" key="8">
    <source>
        <dbReference type="ARBA" id="ARBA00023170"/>
    </source>
</evidence>
<dbReference type="EMBL" id="VYZN01000041">
    <property type="protein sequence ID" value="KAE9531641.1"/>
    <property type="molecule type" value="Genomic_DNA"/>
</dbReference>
<feature type="transmembrane region" description="Helical" evidence="10">
    <location>
        <begin position="319"/>
        <end position="344"/>
    </location>
</feature>
<keyword evidence="2" id="KW-1003">Cell membrane</keyword>
<dbReference type="GO" id="GO:0004984">
    <property type="term" value="F:olfactory receptor activity"/>
    <property type="evidence" value="ECO:0007669"/>
    <property type="project" value="InterPro"/>
</dbReference>
<evidence type="ECO:0000256" key="4">
    <source>
        <dbReference type="ARBA" id="ARBA00022692"/>
    </source>
</evidence>
<evidence type="ECO:0000256" key="2">
    <source>
        <dbReference type="ARBA" id="ARBA00022475"/>
    </source>
</evidence>
<evidence type="ECO:0000313" key="11">
    <source>
        <dbReference type="EMBL" id="KAE9531641.1"/>
    </source>
</evidence>
<evidence type="ECO:0000256" key="1">
    <source>
        <dbReference type="ARBA" id="ARBA00004651"/>
    </source>
</evidence>
<evidence type="ECO:0000256" key="6">
    <source>
        <dbReference type="ARBA" id="ARBA00022989"/>
    </source>
</evidence>
<dbReference type="GO" id="GO:0005886">
    <property type="term" value="C:plasma membrane"/>
    <property type="evidence" value="ECO:0007669"/>
    <property type="project" value="UniProtKB-SubCell"/>
</dbReference>
<dbReference type="AlphaFoldDB" id="A0A6G0TFM1"/>
<dbReference type="OrthoDB" id="7373810at2759"/>
<dbReference type="InterPro" id="IPR004117">
    <property type="entry name" value="7tm6_olfct_rcpt"/>
</dbReference>
<comment type="similarity">
    <text evidence="10">Belongs to the insect chemoreceptor superfamily. Heteromeric odorant receptor channel (TC 1.A.69) family.</text>
</comment>
<comment type="subcellular location">
    <subcellularLocation>
        <location evidence="1 10">Cell membrane</location>
        <topology evidence="1 10">Multi-pass membrane protein</topology>
    </subcellularLocation>
</comment>
<proteinExistence type="inferred from homology"/>
<keyword evidence="5 10" id="KW-0552">Olfaction</keyword>
<evidence type="ECO:0000256" key="10">
    <source>
        <dbReference type="RuleBase" id="RU351113"/>
    </source>
</evidence>
<dbReference type="GO" id="GO:0005549">
    <property type="term" value="F:odorant binding"/>
    <property type="evidence" value="ECO:0007669"/>
    <property type="project" value="InterPro"/>
</dbReference>
<dbReference type="Pfam" id="PF02949">
    <property type="entry name" value="7tm_6"/>
    <property type="match status" value="1"/>
</dbReference>
<keyword evidence="7 10" id="KW-0472">Membrane</keyword>
<evidence type="ECO:0000256" key="9">
    <source>
        <dbReference type="ARBA" id="ARBA00023224"/>
    </source>
</evidence>
<comment type="caution">
    <text evidence="10">Lacks conserved residue(s) required for the propagation of feature annotation.</text>
</comment>
<keyword evidence="8 10" id="KW-0675">Receptor</keyword>
<keyword evidence="9 10" id="KW-0807">Transducer</keyword>
<dbReference type="PANTHER" id="PTHR21137:SF35">
    <property type="entry name" value="ODORANT RECEPTOR 19A-RELATED"/>
    <property type="match status" value="1"/>
</dbReference>
<feature type="transmembrane region" description="Helical" evidence="10">
    <location>
        <begin position="83"/>
        <end position="104"/>
    </location>
</feature>
<accession>A0A6G0TFM1</accession>
<evidence type="ECO:0000256" key="3">
    <source>
        <dbReference type="ARBA" id="ARBA00022606"/>
    </source>
</evidence>
<reference evidence="11 12" key="1">
    <citation type="submission" date="2019-08" db="EMBL/GenBank/DDBJ databases">
        <title>The genome of the soybean aphid Biotype 1, its phylome, world population structure and adaptation to the North American continent.</title>
        <authorList>
            <person name="Giordano R."/>
            <person name="Donthu R.K."/>
            <person name="Hernandez A.G."/>
            <person name="Wright C.L."/>
            <person name="Zimin A.V."/>
        </authorList>
    </citation>
    <scope>NUCLEOTIDE SEQUENCE [LARGE SCALE GENOMIC DNA]</scope>
    <source>
        <tissue evidence="11">Whole aphids</tissue>
    </source>
</reference>